<dbReference type="Gene3D" id="1.25.40.10">
    <property type="entry name" value="Tetratricopeptide repeat domain"/>
    <property type="match status" value="2"/>
</dbReference>
<keyword evidence="5" id="KW-1185">Reference proteome</keyword>
<dbReference type="STRING" id="1231339.Abci_006_054"/>
<dbReference type="AlphaFoldDB" id="A0A0D6N1G3"/>
<dbReference type="InterPro" id="IPR019734">
    <property type="entry name" value="TPR_rpt"/>
</dbReference>
<dbReference type="EMBL" id="BJVU01000001">
    <property type="protein sequence ID" value="GEL57464.1"/>
    <property type="molecule type" value="Genomic_DNA"/>
</dbReference>
<dbReference type="RefSeq" id="WP_244877566.1">
    <property type="nucleotide sequence ID" value="NZ_BAMV01000006.1"/>
</dbReference>
<accession>A0A0D6N1G3</accession>
<feature type="signal peptide" evidence="1">
    <location>
        <begin position="1"/>
        <end position="34"/>
    </location>
</feature>
<dbReference type="SMART" id="SM00028">
    <property type="entry name" value="TPR"/>
    <property type="match status" value="2"/>
</dbReference>
<accession>A0A6N3SK46</accession>
<gene>
    <name evidence="2" type="ORF">Abci_006_054</name>
    <name evidence="3" type="ORF">ACI01nite_00660</name>
</gene>
<name>A0A0D6N1G3_9PROT</name>
<comment type="caution">
    <text evidence="2">The sequence shown here is derived from an EMBL/GenBank/DDBJ whole genome shotgun (WGS) entry which is preliminary data.</text>
</comment>
<dbReference type="Proteomes" id="UP000032671">
    <property type="component" value="Unassembled WGS sequence"/>
</dbReference>
<dbReference type="InterPro" id="IPR011990">
    <property type="entry name" value="TPR-like_helical_dom_sf"/>
</dbReference>
<feature type="chain" id="PRO_5030005671" description="Tetratricopeptide repeat family protein" evidence="1">
    <location>
        <begin position="35"/>
        <end position="291"/>
    </location>
</feature>
<reference evidence="3 5" key="2">
    <citation type="submission" date="2019-07" db="EMBL/GenBank/DDBJ databases">
        <title>Whole genome shotgun sequence of Acetobacter cibinongensis NBRC 16605.</title>
        <authorList>
            <person name="Hosoyama A."/>
            <person name="Uohara A."/>
            <person name="Ohji S."/>
            <person name="Ichikawa N."/>
        </authorList>
    </citation>
    <scope>NUCLEOTIDE SEQUENCE [LARGE SCALE GENOMIC DNA]</scope>
    <source>
        <strain evidence="3 5">NBRC 16605</strain>
    </source>
</reference>
<reference evidence="2 4" key="1">
    <citation type="submission" date="2012-11" db="EMBL/GenBank/DDBJ databases">
        <title>Whole genome sequence of Acetobacter cibinongensis 4H-1.</title>
        <authorList>
            <person name="Azuma Y."/>
            <person name="Higashiura N."/>
            <person name="Hirakawa H."/>
            <person name="Matsushita K."/>
        </authorList>
    </citation>
    <scope>NUCLEOTIDE SEQUENCE [LARGE SCALE GENOMIC DNA]</scope>
    <source>
        <strain evidence="2 4">4H-1</strain>
    </source>
</reference>
<dbReference type="EMBL" id="BAMV01000006">
    <property type="protein sequence ID" value="GAN59575.1"/>
    <property type="molecule type" value="Genomic_DNA"/>
</dbReference>
<dbReference type="SUPFAM" id="SSF48452">
    <property type="entry name" value="TPR-like"/>
    <property type="match status" value="1"/>
</dbReference>
<evidence type="ECO:0000313" key="2">
    <source>
        <dbReference type="EMBL" id="GAN59575.1"/>
    </source>
</evidence>
<protein>
    <recommendedName>
        <fullName evidence="6">Tetratricopeptide repeat family protein</fullName>
    </recommendedName>
</protein>
<organism evidence="2 4">
    <name type="scientific">Acetobacter cibinongensis</name>
    <dbReference type="NCBI Taxonomy" id="146475"/>
    <lineage>
        <taxon>Bacteria</taxon>
        <taxon>Pseudomonadati</taxon>
        <taxon>Pseudomonadota</taxon>
        <taxon>Alphaproteobacteria</taxon>
        <taxon>Acetobacterales</taxon>
        <taxon>Acetobacteraceae</taxon>
        <taxon>Acetobacter</taxon>
    </lineage>
</organism>
<proteinExistence type="predicted"/>
<evidence type="ECO:0000313" key="5">
    <source>
        <dbReference type="Proteomes" id="UP000321891"/>
    </source>
</evidence>
<evidence type="ECO:0000313" key="3">
    <source>
        <dbReference type="EMBL" id="GEL57464.1"/>
    </source>
</evidence>
<sequence length="291" mass="30757">MKDMTHPVVSLVRGSALCVPLCFGLSTVAPAVYAQPQGVTRGGAHAASVGATTPKTDGVPEWSDQNCLDMVGDDPFGARDYAQDWIKRDGGRSARHCLALALVELGDEQEAAQELDDLARKEPFVGQESAPSQRVVIAIEAARAWLAANQPTNAISIAEYGLTLKPGSEGLTLVKARAQLELNDPDGVIRDVGALVAHSPDVGTDAYVLLASAERRRGKLQQAAVHIAKAIDRAPESPSALLERGIIRGQAGDAVGARQDWQKVLDLAPDTHEADMARQDLAVQAADPDVP</sequence>
<dbReference type="Proteomes" id="UP000321891">
    <property type="component" value="Unassembled WGS sequence"/>
</dbReference>
<evidence type="ECO:0008006" key="6">
    <source>
        <dbReference type="Google" id="ProtNLM"/>
    </source>
</evidence>
<evidence type="ECO:0000256" key="1">
    <source>
        <dbReference type="SAM" id="SignalP"/>
    </source>
</evidence>
<keyword evidence="1" id="KW-0732">Signal</keyword>
<evidence type="ECO:0000313" key="4">
    <source>
        <dbReference type="Proteomes" id="UP000032671"/>
    </source>
</evidence>